<dbReference type="GO" id="GO:0022857">
    <property type="term" value="F:transmembrane transporter activity"/>
    <property type="evidence" value="ECO:0007669"/>
    <property type="project" value="InterPro"/>
</dbReference>
<keyword evidence="3" id="KW-1003">Cell membrane</keyword>
<keyword evidence="5 8" id="KW-0812">Transmembrane</keyword>
<feature type="transmembrane region" description="Helical" evidence="8">
    <location>
        <begin position="236"/>
        <end position="258"/>
    </location>
</feature>
<dbReference type="STRING" id="1470200.PL75_01555"/>
<evidence type="ECO:0000256" key="6">
    <source>
        <dbReference type="ARBA" id="ARBA00022989"/>
    </source>
</evidence>
<dbReference type="Proteomes" id="UP000036027">
    <property type="component" value="Unassembled WGS sequence"/>
</dbReference>
<dbReference type="CDD" id="cd17369">
    <property type="entry name" value="MFS_ShiA_like"/>
    <property type="match status" value="1"/>
</dbReference>
<feature type="transmembrane region" description="Helical" evidence="8">
    <location>
        <begin position="401"/>
        <end position="424"/>
    </location>
</feature>
<dbReference type="PROSITE" id="PS50850">
    <property type="entry name" value="MFS"/>
    <property type="match status" value="1"/>
</dbReference>
<dbReference type="InterPro" id="IPR005828">
    <property type="entry name" value="MFS_sugar_transport-like"/>
</dbReference>
<dbReference type="PATRIC" id="fig|1470200.3.peg.1111"/>
<comment type="subcellular location">
    <subcellularLocation>
        <location evidence="1">Cell inner membrane</location>
        <topology evidence="1">Multi-pass membrane protein</topology>
    </subcellularLocation>
</comment>
<reference evidence="10 11" key="1">
    <citation type="submission" date="2014-11" db="EMBL/GenBank/DDBJ databases">
        <title>Genome of a novel goose pathogen.</title>
        <authorList>
            <person name="Hansen C.M."/>
            <person name="Hueffer K."/>
            <person name="Choi S.C."/>
        </authorList>
    </citation>
    <scope>NUCLEOTIDE SEQUENCE [LARGE SCALE GENOMIC DNA]</scope>
    <source>
        <strain evidence="10 11">KH1503</strain>
    </source>
</reference>
<feature type="transmembrane region" description="Helical" evidence="8">
    <location>
        <begin position="312"/>
        <end position="332"/>
    </location>
</feature>
<feature type="domain" description="Major facilitator superfamily (MFS) profile" evidence="9">
    <location>
        <begin position="9"/>
        <end position="429"/>
    </location>
</feature>
<dbReference type="PANTHER" id="PTHR43045">
    <property type="entry name" value="SHIKIMATE TRANSPORTER"/>
    <property type="match status" value="1"/>
</dbReference>
<evidence type="ECO:0000259" key="9">
    <source>
        <dbReference type="PROSITE" id="PS50850"/>
    </source>
</evidence>
<dbReference type="AlphaFoldDB" id="A0A0J0YUE7"/>
<evidence type="ECO:0000256" key="2">
    <source>
        <dbReference type="ARBA" id="ARBA00022448"/>
    </source>
</evidence>
<dbReference type="InterPro" id="IPR020846">
    <property type="entry name" value="MFS_dom"/>
</dbReference>
<sequence length="438" mass="46781">MLRNDPYKVAVASMIGTAIEFYDYYIYAAAAVLVFNTQFFDKSNPGVAILLSLSTLALAFFARPLGSALFGHFGDKIGRKKTLVASLLTMGISTVAIGLLPTYQSIGIWAPLFLCICRIGQGLGLGGEWGGAALVATENAPEGKRAWFGTFPQLGAPIGLLLANGAFFGVSAIFGADALVEWAWRIPFLISIVLVLIGLYMRLTLHESHVFKEVEDKGLKVDAPVKEVMVKHIKPILQGTFIMTATYVLFYVMTAFVQVYSKSPVALSPSGHPTGLGIAANTFTGFLMIGAVVFGIFTSISGIFADKIGRRAWLIGITLLIIIFGLAMPLFLLNGTPVSVLAFILVGMVLMGCTFGPMAALLPELFPTEVRYSGASLAYNFAAIVGASIATIVAIKLNENYGLMGVGVYLAVNGILSLLALWSVHETKDVSLVKVSRN</sequence>
<evidence type="ECO:0000256" key="3">
    <source>
        <dbReference type="ARBA" id="ARBA00022475"/>
    </source>
</evidence>
<evidence type="ECO:0000313" key="10">
    <source>
        <dbReference type="EMBL" id="KLT73762.1"/>
    </source>
</evidence>
<feature type="transmembrane region" description="Helical" evidence="8">
    <location>
        <begin position="21"/>
        <end position="40"/>
    </location>
</feature>
<comment type="caution">
    <text evidence="10">The sequence shown here is derived from an EMBL/GenBank/DDBJ whole genome shotgun (WGS) entry which is preliminary data.</text>
</comment>
<proteinExistence type="predicted"/>
<feature type="transmembrane region" description="Helical" evidence="8">
    <location>
        <begin position="182"/>
        <end position="203"/>
    </location>
</feature>
<feature type="transmembrane region" description="Helical" evidence="8">
    <location>
        <begin position="46"/>
        <end position="70"/>
    </location>
</feature>
<dbReference type="NCBIfam" id="TIGR00883">
    <property type="entry name" value="2A0106"/>
    <property type="match status" value="1"/>
</dbReference>
<dbReference type="Gene3D" id="1.20.1250.20">
    <property type="entry name" value="MFS general substrate transporter like domains"/>
    <property type="match status" value="1"/>
</dbReference>
<name>A0A0J0YUE7_9NEIS</name>
<dbReference type="SUPFAM" id="SSF103473">
    <property type="entry name" value="MFS general substrate transporter"/>
    <property type="match status" value="1"/>
</dbReference>
<protein>
    <submittedName>
        <fullName evidence="10">Transporter</fullName>
    </submittedName>
</protein>
<keyword evidence="2" id="KW-0813">Transport</keyword>
<gene>
    <name evidence="10" type="ORF">PL75_01555</name>
</gene>
<accession>A0A0J0YUE7</accession>
<feature type="transmembrane region" description="Helical" evidence="8">
    <location>
        <begin position="82"/>
        <end position="100"/>
    </location>
</feature>
<evidence type="ECO:0000313" key="11">
    <source>
        <dbReference type="Proteomes" id="UP000036027"/>
    </source>
</evidence>
<dbReference type="InterPro" id="IPR036259">
    <property type="entry name" value="MFS_trans_sf"/>
</dbReference>
<feature type="transmembrane region" description="Helical" evidence="8">
    <location>
        <begin position="338"/>
        <end position="362"/>
    </location>
</feature>
<evidence type="ECO:0000256" key="5">
    <source>
        <dbReference type="ARBA" id="ARBA00022692"/>
    </source>
</evidence>
<dbReference type="PROSITE" id="PS00216">
    <property type="entry name" value="SUGAR_TRANSPORT_1"/>
    <property type="match status" value="1"/>
</dbReference>
<evidence type="ECO:0000256" key="8">
    <source>
        <dbReference type="SAM" id="Phobius"/>
    </source>
</evidence>
<evidence type="ECO:0000256" key="1">
    <source>
        <dbReference type="ARBA" id="ARBA00004429"/>
    </source>
</evidence>
<keyword evidence="6 8" id="KW-1133">Transmembrane helix</keyword>
<dbReference type="InterPro" id="IPR005829">
    <property type="entry name" value="Sugar_transporter_CS"/>
</dbReference>
<dbReference type="FunFam" id="1.20.1250.20:FF:000001">
    <property type="entry name" value="Dicarboxylate MFS transporter"/>
    <property type="match status" value="1"/>
</dbReference>
<feature type="transmembrane region" description="Helical" evidence="8">
    <location>
        <begin position="154"/>
        <end position="176"/>
    </location>
</feature>
<dbReference type="Pfam" id="PF00083">
    <property type="entry name" value="Sugar_tr"/>
    <property type="match status" value="1"/>
</dbReference>
<dbReference type="GO" id="GO:0005886">
    <property type="term" value="C:plasma membrane"/>
    <property type="evidence" value="ECO:0007669"/>
    <property type="project" value="UniProtKB-SubCell"/>
</dbReference>
<dbReference type="PANTHER" id="PTHR43045:SF2">
    <property type="entry name" value="INNER MEMBRANE METABOLITE TRANSPORT PROTEIN YHJE"/>
    <property type="match status" value="1"/>
</dbReference>
<organism evidence="10 11">
    <name type="scientific">Neisseria arctica</name>
    <dbReference type="NCBI Taxonomy" id="1470200"/>
    <lineage>
        <taxon>Bacteria</taxon>
        <taxon>Pseudomonadati</taxon>
        <taxon>Pseudomonadota</taxon>
        <taxon>Betaproteobacteria</taxon>
        <taxon>Neisseriales</taxon>
        <taxon>Neisseriaceae</taxon>
        <taxon>Neisseria</taxon>
    </lineage>
</organism>
<dbReference type="EMBL" id="JTDO01000002">
    <property type="protein sequence ID" value="KLT73762.1"/>
    <property type="molecule type" value="Genomic_DNA"/>
</dbReference>
<evidence type="ECO:0000256" key="4">
    <source>
        <dbReference type="ARBA" id="ARBA00022519"/>
    </source>
</evidence>
<dbReference type="InterPro" id="IPR004736">
    <property type="entry name" value="MHS_symport"/>
</dbReference>
<feature type="transmembrane region" description="Helical" evidence="8">
    <location>
        <begin position="278"/>
        <end position="300"/>
    </location>
</feature>
<evidence type="ECO:0000256" key="7">
    <source>
        <dbReference type="ARBA" id="ARBA00023136"/>
    </source>
</evidence>
<keyword evidence="4" id="KW-0997">Cell inner membrane</keyword>
<keyword evidence="11" id="KW-1185">Reference proteome</keyword>
<keyword evidence="7 8" id="KW-0472">Membrane</keyword>
<feature type="transmembrane region" description="Helical" evidence="8">
    <location>
        <begin position="374"/>
        <end position="395"/>
    </location>
</feature>